<sequence length="215" mass="25266">MKTHELLENKILKFTPKTGIRRPRLVDEMPTSETGVPFVRFEAREKNRSLWYVWGIREDDTEQMVNAGSELVAQEFAEFYNEALQHPGANLSSLTAARWKKRFKNYLPEASRWRERDPYDGYWFYVPQKYGDVYRINGIWYDLHELLNQFGEDAENEHVDDMVFGPEPVKLKKTKNSPSGVYLTVEPEEYGPGKSDNVTQKDMDILIWHGWLNQA</sequence>
<gene>
    <name evidence="1" type="ORF">LCGC14_1315250</name>
</gene>
<protein>
    <submittedName>
        <fullName evidence="1">Uncharacterized protein</fullName>
    </submittedName>
</protein>
<reference evidence="1" key="1">
    <citation type="journal article" date="2015" name="Nature">
        <title>Complex archaea that bridge the gap between prokaryotes and eukaryotes.</title>
        <authorList>
            <person name="Spang A."/>
            <person name="Saw J.H."/>
            <person name="Jorgensen S.L."/>
            <person name="Zaremba-Niedzwiedzka K."/>
            <person name="Martijn J."/>
            <person name="Lind A.E."/>
            <person name="van Eijk R."/>
            <person name="Schleper C."/>
            <person name="Guy L."/>
            <person name="Ettema T.J."/>
        </authorList>
    </citation>
    <scope>NUCLEOTIDE SEQUENCE</scope>
</reference>
<organism evidence="1">
    <name type="scientific">marine sediment metagenome</name>
    <dbReference type="NCBI Taxonomy" id="412755"/>
    <lineage>
        <taxon>unclassified sequences</taxon>
        <taxon>metagenomes</taxon>
        <taxon>ecological metagenomes</taxon>
    </lineage>
</organism>
<comment type="caution">
    <text evidence="1">The sequence shown here is derived from an EMBL/GenBank/DDBJ whole genome shotgun (WGS) entry which is preliminary data.</text>
</comment>
<proteinExistence type="predicted"/>
<dbReference type="AlphaFoldDB" id="A0A0F9L6D2"/>
<accession>A0A0F9L6D2</accession>
<dbReference type="EMBL" id="LAZR01007798">
    <property type="protein sequence ID" value="KKM82866.1"/>
    <property type="molecule type" value="Genomic_DNA"/>
</dbReference>
<evidence type="ECO:0000313" key="1">
    <source>
        <dbReference type="EMBL" id="KKM82866.1"/>
    </source>
</evidence>
<name>A0A0F9L6D2_9ZZZZ</name>